<evidence type="ECO:0008006" key="5">
    <source>
        <dbReference type="Google" id="ProtNLM"/>
    </source>
</evidence>
<evidence type="ECO:0000313" key="3">
    <source>
        <dbReference type="EMBL" id="WOO79122.1"/>
    </source>
</evidence>
<feature type="compositionally biased region" description="Low complexity" evidence="1">
    <location>
        <begin position="83"/>
        <end position="104"/>
    </location>
</feature>
<sequence>MLARSLIATAIAATAVAAFPEAVSVEIAARQAGTCANECLNLPTYDQVCSARDKLNSCATCAKSTGNSDLINSVTQLQQMADSKCGSSSSSSSKPSSGTKASVGAGAVGVAVAVVAGVSLF</sequence>
<dbReference type="AlphaFoldDB" id="A0AAF1BGP4"/>
<organism evidence="3 4">
    <name type="scientific">Vanrija pseudolonga</name>
    <dbReference type="NCBI Taxonomy" id="143232"/>
    <lineage>
        <taxon>Eukaryota</taxon>
        <taxon>Fungi</taxon>
        <taxon>Dikarya</taxon>
        <taxon>Basidiomycota</taxon>
        <taxon>Agaricomycotina</taxon>
        <taxon>Tremellomycetes</taxon>
        <taxon>Trichosporonales</taxon>
        <taxon>Trichosporonaceae</taxon>
        <taxon>Vanrija</taxon>
    </lineage>
</organism>
<evidence type="ECO:0000256" key="2">
    <source>
        <dbReference type="SAM" id="SignalP"/>
    </source>
</evidence>
<feature type="chain" id="PRO_5042156571" description="Extracellular membrane protein CFEM domain-containing protein" evidence="2">
    <location>
        <begin position="19"/>
        <end position="121"/>
    </location>
</feature>
<evidence type="ECO:0000313" key="4">
    <source>
        <dbReference type="Proteomes" id="UP000827549"/>
    </source>
</evidence>
<keyword evidence="2" id="KW-0732">Signal</keyword>
<dbReference type="EMBL" id="CP086715">
    <property type="protein sequence ID" value="WOO79122.1"/>
    <property type="molecule type" value="Genomic_DNA"/>
</dbReference>
<proteinExistence type="predicted"/>
<dbReference type="Proteomes" id="UP000827549">
    <property type="component" value="Chromosome 2"/>
</dbReference>
<protein>
    <recommendedName>
        <fullName evidence="5">Extracellular membrane protein CFEM domain-containing protein</fullName>
    </recommendedName>
</protein>
<name>A0AAF1BGP4_9TREE</name>
<gene>
    <name evidence="3" type="ORF">LOC62_02G002660</name>
</gene>
<evidence type="ECO:0000256" key="1">
    <source>
        <dbReference type="SAM" id="MobiDB-lite"/>
    </source>
</evidence>
<accession>A0AAF1BGP4</accession>
<feature type="region of interest" description="Disordered" evidence="1">
    <location>
        <begin position="82"/>
        <end position="104"/>
    </location>
</feature>
<dbReference type="RefSeq" id="XP_062625154.1">
    <property type="nucleotide sequence ID" value="XM_062769170.1"/>
</dbReference>
<feature type="signal peptide" evidence="2">
    <location>
        <begin position="1"/>
        <end position="18"/>
    </location>
</feature>
<reference evidence="3" key="1">
    <citation type="submission" date="2023-10" db="EMBL/GenBank/DDBJ databases">
        <authorList>
            <person name="Noh H."/>
        </authorList>
    </citation>
    <scope>NUCLEOTIDE SEQUENCE</scope>
    <source>
        <strain evidence="3">DUCC4014</strain>
    </source>
</reference>
<keyword evidence="4" id="KW-1185">Reference proteome</keyword>
<dbReference type="GeneID" id="87805907"/>